<evidence type="ECO:0000313" key="3">
    <source>
        <dbReference type="Proteomes" id="UP001168821"/>
    </source>
</evidence>
<protein>
    <submittedName>
        <fullName evidence="2">Uncharacterized protein</fullName>
    </submittedName>
</protein>
<dbReference type="Pfam" id="PF07898">
    <property type="entry name" value="DUF1676"/>
    <property type="match status" value="1"/>
</dbReference>
<dbReference type="PANTHER" id="PTHR21879:SF25">
    <property type="entry name" value="OSIRIS 24"/>
    <property type="match status" value="1"/>
</dbReference>
<dbReference type="EMBL" id="JALNTZ010000008">
    <property type="protein sequence ID" value="KAJ3642990.1"/>
    <property type="molecule type" value="Genomic_DNA"/>
</dbReference>
<comment type="caution">
    <text evidence="2">The sequence shown here is derived from an EMBL/GenBank/DDBJ whole genome shotgun (WGS) entry which is preliminary data.</text>
</comment>
<dbReference type="AlphaFoldDB" id="A0AA38HSG3"/>
<gene>
    <name evidence="2" type="ORF">Zmor_025732</name>
</gene>
<reference evidence="2" key="1">
    <citation type="journal article" date="2023" name="G3 (Bethesda)">
        <title>Whole genome assemblies of Zophobas morio and Tenebrio molitor.</title>
        <authorList>
            <person name="Kaur S."/>
            <person name="Stinson S.A."/>
            <person name="diCenzo G.C."/>
        </authorList>
    </citation>
    <scope>NUCLEOTIDE SEQUENCE</scope>
    <source>
        <strain evidence="2">QUZm001</strain>
    </source>
</reference>
<evidence type="ECO:0000313" key="2">
    <source>
        <dbReference type="EMBL" id="KAJ3642990.1"/>
    </source>
</evidence>
<evidence type="ECO:0000256" key="1">
    <source>
        <dbReference type="SAM" id="SignalP"/>
    </source>
</evidence>
<accession>A0AA38HSG3</accession>
<dbReference type="Proteomes" id="UP001168821">
    <property type="component" value="Unassembled WGS sequence"/>
</dbReference>
<dbReference type="PANTHER" id="PTHR21879">
    <property type="entry name" value="FI03362P-RELATED-RELATED"/>
    <property type="match status" value="1"/>
</dbReference>
<organism evidence="2 3">
    <name type="scientific">Zophobas morio</name>
    <dbReference type="NCBI Taxonomy" id="2755281"/>
    <lineage>
        <taxon>Eukaryota</taxon>
        <taxon>Metazoa</taxon>
        <taxon>Ecdysozoa</taxon>
        <taxon>Arthropoda</taxon>
        <taxon>Hexapoda</taxon>
        <taxon>Insecta</taxon>
        <taxon>Pterygota</taxon>
        <taxon>Neoptera</taxon>
        <taxon>Endopterygota</taxon>
        <taxon>Coleoptera</taxon>
        <taxon>Polyphaga</taxon>
        <taxon>Cucujiformia</taxon>
        <taxon>Tenebrionidae</taxon>
        <taxon>Zophobas</taxon>
    </lineage>
</organism>
<feature type="signal peptide" evidence="1">
    <location>
        <begin position="1"/>
        <end position="28"/>
    </location>
</feature>
<keyword evidence="1" id="KW-0732">Signal</keyword>
<dbReference type="InterPro" id="IPR012464">
    <property type="entry name" value="DUF1676"/>
</dbReference>
<proteinExistence type="predicted"/>
<feature type="chain" id="PRO_5041458409" evidence="1">
    <location>
        <begin position="29"/>
        <end position="417"/>
    </location>
</feature>
<name>A0AA38HSG3_9CUCU</name>
<sequence>MDPTWRHRTGDMLIKVLYMLCLVSTSFASKLDCESDLDKELKRFVDGVLSVDEYSIIPGVVIERAANVTSKHVDDDGMCVSSRSFTTIENYVKRKLQEYTDSHVLSVNIPATARFFQDATAATTTGRNSFLTGFGMGFLAFALKKLLLPVFIGAQLVKSMLIAMFLPSLLGGVGKLLGKGLSTFSGISGASAGINNQQQPIEDFEFKDTDPYANDGGQDFSVEGAEGGLTLNVVSSTASPNANSRFGFGHNRVAYLPQNDNYYMRKPTKKTDYKVFHKIPSSSLLLTSYDPFYSPLLSRLDAVFQQLGLGNGKSSETEKCRERLVCLMYANPAKYAPYSNLVSAQLSRELNELRKPASDNPDILRFFRYMKAAKDGQDGAECQAHGGCPSLNTIQASPAILTTYNEINKLVQARKLN</sequence>
<dbReference type="GO" id="GO:0016020">
    <property type="term" value="C:membrane"/>
    <property type="evidence" value="ECO:0007669"/>
    <property type="project" value="TreeGrafter"/>
</dbReference>
<keyword evidence="3" id="KW-1185">Reference proteome</keyword>